<proteinExistence type="predicted"/>
<reference evidence="1 2" key="1">
    <citation type="submission" date="2019-06" db="EMBL/GenBank/DDBJ databases">
        <title>Flavobacteriaceae Paucihalobacterium erythroidium CWB-1, complete genome.</title>
        <authorList>
            <person name="Wu S."/>
        </authorList>
    </citation>
    <scope>NUCLEOTIDE SEQUENCE [LARGE SCALE GENOMIC DNA]</scope>
    <source>
        <strain evidence="1 2">CWB-1</strain>
    </source>
</reference>
<sequence length="200" mass="23890">MTSLLLVVMSCISQEKKRKNDAYKIENLDKKLDSLNNLDLFERHYDFLDKNFKIDIDSITFSIINTKRIKAESYKDSLYVILDSQIIDDHAFNLVFNRVLFKWRNLGFYIWQNAEQAEVTGNNFGFKHPYRFYKFLKNDSIVTKEKLILLMNLKAKVEEHSKQKLEIIDNLSLLEFAFKINPDRLKFNKEYLEKRSAQKQ</sequence>
<evidence type="ECO:0000313" key="2">
    <source>
        <dbReference type="Proteomes" id="UP000317332"/>
    </source>
</evidence>
<gene>
    <name evidence="1" type="ORF">FJ651_05705</name>
</gene>
<comment type="caution">
    <text evidence="1">The sequence shown here is derived from an EMBL/GenBank/DDBJ whole genome shotgun (WGS) entry which is preliminary data.</text>
</comment>
<keyword evidence="2" id="KW-1185">Reference proteome</keyword>
<dbReference type="EMBL" id="VHIQ01000002">
    <property type="protein sequence ID" value="TPV35022.1"/>
    <property type="molecule type" value="Genomic_DNA"/>
</dbReference>
<dbReference type="OrthoDB" id="1204690at2"/>
<name>A0A506PP50_9FLAO</name>
<organism evidence="1 2">
    <name type="scientific">Paucihalobacter ruber</name>
    <dbReference type="NCBI Taxonomy" id="2567861"/>
    <lineage>
        <taxon>Bacteria</taxon>
        <taxon>Pseudomonadati</taxon>
        <taxon>Bacteroidota</taxon>
        <taxon>Flavobacteriia</taxon>
        <taxon>Flavobacteriales</taxon>
        <taxon>Flavobacteriaceae</taxon>
        <taxon>Paucihalobacter</taxon>
    </lineage>
</organism>
<accession>A0A506PP50</accession>
<dbReference type="AlphaFoldDB" id="A0A506PP50"/>
<evidence type="ECO:0000313" key="1">
    <source>
        <dbReference type="EMBL" id="TPV35022.1"/>
    </source>
</evidence>
<protein>
    <submittedName>
        <fullName evidence="1">Uncharacterized protein</fullName>
    </submittedName>
</protein>
<dbReference type="RefSeq" id="WP_140989498.1">
    <property type="nucleotide sequence ID" value="NZ_VHIQ01000002.1"/>
</dbReference>
<dbReference type="Proteomes" id="UP000317332">
    <property type="component" value="Unassembled WGS sequence"/>
</dbReference>